<proteinExistence type="predicted"/>
<comment type="caution">
    <text evidence="1">The sequence shown here is derived from an EMBL/GenBank/DDBJ whole genome shotgun (WGS) entry which is preliminary data.</text>
</comment>
<dbReference type="AlphaFoldDB" id="A0A8J4T826"/>
<keyword evidence="2" id="KW-1185">Reference proteome</keyword>
<dbReference type="EMBL" id="LUCH01002675">
    <property type="protein sequence ID" value="KAF5401143.1"/>
    <property type="molecule type" value="Genomic_DNA"/>
</dbReference>
<sequence>MRKADLHVIPKKESYRLMELRPKQRFEHRHLVRALDLVSPMALLQMSGGMTKELLTTSEVYPFVVVMKIRRTTGATLELITTPTFPCLALSSFEPQQSVCRGVNTQQYRGLSCIR</sequence>
<name>A0A8J4T826_9TREM</name>
<reference evidence="1" key="1">
    <citation type="submission" date="2019-05" db="EMBL/GenBank/DDBJ databases">
        <title>Annotation for the trematode Paragonimus heterotremus.</title>
        <authorList>
            <person name="Choi Y.-J."/>
        </authorList>
    </citation>
    <scope>NUCLEOTIDE SEQUENCE</scope>
    <source>
        <strain evidence="1">LC</strain>
    </source>
</reference>
<protein>
    <submittedName>
        <fullName evidence="1">Uncharacterized protein</fullName>
    </submittedName>
</protein>
<evidence type="ECO:0000313" key="1">
    <source>
        <dbReference type="EMBL" id="KAF5401143.1"/>
    </source>
</evidence>
<dbReference type="Proteomes" id="UP000748531">
    <property type="component" value="Unassembled WGS sequence"/>
</dbReference>
<evidence type="ECO:0000313" key="2">
    <source>
        <dbReference type="Proteomes" id="UP000748531"/>
    </source>
</evidence>
<accession>A0A8J4T826</accession>
<gene>
    <name evidence="1" type="ORF">PHET_04046</name>
</gene>
<organism evidence="1 2">
    <name type="scientific">Paragonimus heterotremus</name>
    <dbReference type="NCBI Taxonomy" id="100268"/>
    <lineage>
        <taxon>Eukaryota</taxon>
        <taxon>Metazoa</taxon>
        <taxon>Spiralia</taxon>
        <taxon>Lophotrochozoa</taxon>
        <taxon>Platyhelminthes</taxon>
        <taxon>Trematoda</taxon>
        <taxon>Digenea</taxon>
        <taxon>Plagiorchiida</taxon>
        <taxon>Troglotremata</taxon>
        <taxon>Troglotrematidae</taxon>
        <taxon>Paragonimus</taxon>
    </lineage>
</organism>